<evidence type="ECO:0000256" key="6">
    <source>
        <dbReference type="SAM" id="MobiDB-lite"/>
    </source>
</evidence>
<keyword evidence="9" id="KW-1185">Reference proteome</keyword>
<proteinExistence type="predicted"/>
<dbReference type="PANTHER" id="PTHR46481:SF10">
    <property type="entry name" value="ZINC FINGER BED DOMAIN-CONTAINING PROTEIN 39"/>
    <property type="match status" value="1"/>
</dbReference>
<evidence type="ECO:0000256" key="1">
    <source>
        <dbReference type="ARBA" id="ARBA00004123"/>
    </source>
</evidence>
<evidence type="ECO:0000313" key="8">
    <source>
        <dbReference type="EMBL" id="KYM94576.1"/>
    </source>
</evidence>
<keyword evidence="3" id="KW-0863">Zinc-finger</keyword>
<gene>
    <name evidence="8" type="ORF">ALC62_14793</name>
</gene>
<dbReference type="AlphaFoldDB" id="A0A151I8C3"/>
<dbReference type="SUPFAM" id="SSF53098">
    <property type="entry name" value="Ribonuclease H-like"/>
    <property type="match status" value="1"/>
</dbReference>
<dbReference type="InterPro" id="IPR008906">
    <property type="entry name" value="HATC_C_dom"/>
</dbReference>
<evidence type="ECO:0000259" key="7">
    <source>
        <dbReference type="Pfam" id="PF05699"/>
    </source>
</evidence>
<dbReference type="EMBL" id="KQ978372">
    <property type="protein sequence ID" value="KYM94576.1"/>
    <property type="molecule type" value="Genomic_DNA"/>
</dbReference>
<protein>
    <submittedName>
        <fullName evidence="8">Zinc finger BED domain-containing protein 4</fullName>
    </submittedName>
</protein>
<evidence type="ECO:0000256" key="5">
    <source>
        <dbReference type="ARBA" id="ARBA00023242"/>
    </source>
</evidence>
<dbReference type="PANTHER" id="PTHR46481">
    <property type="entry name" value="ZINC FINGER BED DOMAIN-CONTAINING PROTEIN 4"/>
    <property type="match status" value="1"/>
</dbReference>
<dbReference type="InterPro" id="IPR012337">
    <property type="entry name" value="RNaseH-like_sf"/>
</dbReference>
<evidence type="ECO:0000313" key="9">
    <source>
        <dbReference type="Proteomes" id="UP000078542"/>
    </source>
</evidence>
<dbReference type="Pfam" id="PF05699">
    <property type="entry name" value="Dimer_Tnp_hAT"/>
    <property type="match status" value="1"/>
</dbReference>
<keyword evidence="5" id="KW-0539">Nucleus</keyword>
<reference evidence="8 9" key="1">
    <citation type="submission" date="2016-03" db="EMBL/GenBank/DDBJ databases">
        <title>Cyphomyrmex costatus WGS genome.</title>
        <authorList>
            <person name="Nygaard S."/>
            <person name="Hu H."/>
            <person name="Boomsma J."/>
            <person name="Zhang G."/>
        </authorList>
    </citation>
    <scope>NUCLEOTIDE SEQUENCE [LARGE SCALE GENOMIC DNA]</scope>
    <source>
        <strain evidence="8">MS0001</strain>
        <tissue evidence="8">Whole body</tissue>
    </source>
</reference>
<evidence type="ECO:0000256" key="4">
    <source>
        <dbReference type="ARBA" id="ARBA00022833"/>
    </source>
</evidence>
<feature type="region of interest" description="Disordered" evidence="6">
    <location>
        <begin position="205"/>
        <end position="227"/>
    </location>
</feature>
<dbReference type="GO" id="GO:0046983">
    <property type="term" value="F:protein dimerization activity"/>
    <property type="evidence" value="ECO:0007669"/>
    <property type="project" value="InterPro"/>
</dbReference>
<organism evidence="8 9">
    <name type="scientific">Cyphomyrmex costatus</name>
    <dbReference type="NCBI Taxonomy" id="456900"/>
    <lineage>
        <taxon>Eukaryota</taxon>
        <taxon>Metazoa</taxon>
        <taxon>Ecdysozoa</taxon>
        <taxon>Arthropoda</taxon>
        <taxon>Hexapoda</taxon>
        <taxon>Insecta</taxon>
        <taxon>Pterygota</taxon>
        <taxon>Neoptera</taxon>
        <taxon>Endopterygota</taxon>
        <taxon>Hymenoptera</taxon>
        <taxon>Apocrita</taxon>
        <taxon>Aculeata</taxon>
        <taxon>Formicoidea</taxon>
        <taxon>Formicidae</taxon>
        <taxon>Myrmicinae</taxon>
        <taxon>Cyphomyrmex</taxon>
    </lineage>
</organism>
<dbReference type="InterPro" id="IPR052035">
    <property type="entry name" value="ZnF_BED_domain_contain"/>
</dbReference>
<keyword evidence="4" id="KW-0862">Zinc</keyword>
<keyword evidence="2" id="KW-0479">Metal-binding</keyword>
<dbReference type="Proteomes" id="UP000078542">
    <property type="component" value="Unassembled WGS sequence"/>
</dbReference>
<comment type="subcellular location">
    <subcellularLocation>
        <location evidence="1">Nucleus</location>
    </subcellularLocation>
</comment>
<dbReference type="GO" id="GO:0005634">
    <property type="term" value="C:nucleus"/>
    <property type="evidence" value="ECO:0007669"/>
    <property type="project" value="UniProtKB-SubCell"/>
</dbReference>
<feature type="domain" description="HAT C-terminal dimerisation" evidence="7">
    <location>
        <begin position="263"/>
        <end position="334"/>
    </location>
</feature>
<dbReference type="GO" id="GO:0008270">
    <property type="term" value="F:zinc ion binding"/>
    <property type="evidence" value="ECO:0007669"/>
    <property type="project" value="UniProtKB-KW"/>
</dbReference>
<evidence type="ECO:0000256" key="3">
    <source>
        <dbReference type="ARBA" id="ARBA00022771"/>
    </source>
</evidence>
<sequence>RCAAHTLQLTVDDALKRAKPISQLISKARNLAKKLRTQTFIYLIRKQNFKKPTLDCPTRWCSTIDMLENLLLFQDYCEELSVTKFQNFVTLKDDEWLKIKKICTALRPSKICTKRLQEEQLTLSEFFGLWFKTKVTTEALQTSFSKLIVEQMIYREENYNDILLSAVYMDPRYKVLLDNTQIQRAKTHLKRLWIKIVSVNHNNIENSMNKSNENSNGNSSNSSGTGSSYDEFENLLKLKEQQHTLMNSSSRESDLYLHRIENELERYNNEQKRISRRINILEFWEEKKQDQLELYKLAMIVLAVPATQVSVERLFSGLKFILSPLRTNISENILENYCLLELIEYFVIKKNVKNDY</sequence>
<feature type="non-terminal residue" evidence="8">
    <location>
        <position position="1"/>
    </location>
</feature>
<name>A0A151I8C3_9HYME</name>
<evidence type="ECO:0000256" key="2">
    <source>
        <dbReference type="ARBA" id="ARBA00022723"/>
    </source>
</evidence>
<accession>A0A151I8C3</accession>